<feature type="domain" description="Peptidase M14" evidence="12">
    <location>
        <begin position="1177"/>
        <end position="1457"/>
    </location>
</feature>
<evidence type="ECO:0000259" key="12">
    <source>
        <dbReference type="PROSITE" id="PS52035"/>
    </source>
</evidence>
<keyword evidence="11" id="KW-0812">Transmembrane</keyword>
<evidence type="ECO:0000256" key="1">
    <source>
        <dbReference type="ARBA" id="ARBA00001947"/>
    </source>
</evidence>
<evidence type="ECO:0000256" key="9">
    <source>
        <dbReference type="PROSITE-ProRule" id="PRU01379"/>
    </source>
</evidence>
<keyword evidence="7" id="KW-0862">Zinc</keyword>
<sequence length="1635" mass="181457">MAQSLAFDVCDRVRCILCLFIVIIACVGTACASFGDNTTFPVARYLNYNETTTFLHELSRKHSSLASVYTIGKSVKGRELWVLKISTDAHVRTMGKPAFKYVGNVHGNEALGRQLLLYLMEYLLENYGSDPRVTRLINHTEIHICPSLNPDGYEDATEGDCEGAKEVSGRRNAHDVDINSDFPDQYERFGSETDGRQPETLAAMTWIVSNPFVLSANLHTGSVVASYPYDSAPQSEGDAVLSPTPDDELFRHLAKTYAKNHRTMFKGNQCEQQFNDGITNGAEWSVVRGTMQDFNYVFTNCMEITLELSCCKYPPSSELQKEWDNNRNALLIYMEQVHMGVKGVVKDAITGVGIEKAIVTVEGINYNVTTTARGEFWRLLLPGTYNIHISSPGYRNITKRSVRVATGGATWVDAALESDNTSSNATSESSPQNAPHDPDFEFLSPPEFKHHHFQEMEAIVKDIAKNYPTITRLFSIGKSVQGRDLYVLEISDNPGIHEPGEPEFKYIANIHGNEVVGRELLLLLMRLLCEQYGRSQRLTSLVNNTRIFMMPSMNPDGYEMSQEKDYGSVSGRFNAHNVDLNRDFPDQFLPNRTGTTREVETEAMMRFVLAQPVVLSGSLHGGALVANYPYDASPKHSDRAYSKTPDDALFRYIALSYSKAHPTMHLGRPCPKGPMDDEFKDGITNGAAWYNLYGGMQDFNYLKSNSFELTIEMGCFKYPPASMLPKLWNDHKRPLVVFMEQTHIGVKGFVTDENGNPITNATIHVRGISHDVRTAKDGDFWRLLVPGTYSVSALIDGFPSPAQRVVVTEGKSAVANFTMNRAHARWSKKRDMLIGENMEARYLSAEELSNLIMQLRSTHNDIMEVKDSHDPQGKKALELIRITGKGPKTKPEVLLIAGLQGDRPVGREMLVRLARHLLIGYKKGNRRIKALLDKVAVHLVPVVGDFVQAQPGTCKATRRTDVPDIEEGFESERLPPAEALKMSMASYHYVAGLMLESGGYGIRIPNNATNSGVWDNVTTDALLKGFSKTLGKKECSVPLQTVTNGSFLSYAYSKHGTLMLSVHIDCCSYPLSRELPELWMRSLEPLLQFVEAAGTVIHGTVTDEYGSVINESTVTMQSSKRPVPVSNGAFFITTAPGKVVLTASALRFEMRVSRVVVSGGDVTNLAMVLEPDLFEHKYHGYAEMVQLLKDIAHKHPNITHLYSMGHSTKGKDIPVLIVGKNADTHTPGHPEVALYAGVRGTDRAASEVVLHLAHTLVTQHHHIPEIRQIVYHSRIHIAPVLDPDNMERAAVGECTHVPDPAAANMVDLYSAFGRHSASSHPEVQAVEKWIGKIPFVTSLALISGGRTAAVVLPQSTNRADHDVLSALAKAYAEFNYEASEEYAGCTANKSAVPEGMPIEVNSEYKLPDGFITEFVHNTTGTYGLTAAISCCPAPYVEDMLRLWYWNKQPLLEFLQQTTRGISGLVLTRSREAISGANITINNQPVQRRTTKIGEFWIPLGEGSYTMVVSAPGYFPMTKMVDVYAGPGTRVEFLLYENNVVAGLPKHVFVVLLGSLVLLILVGSLCTYSAVLRQRPQHAGFIPVDGNLFEDDDDDEEYKVDKSDGTHRRLLKTLEYHDASSSEDEIYNTKHWRNGK</sequence>
<dbReference type="PRINTS" id="PR00765">
    <property type="entry name" value="CRBOXYPTASEA"/>
</dbReference>
<keyword evidence="5" id="KW-0479">Metal-binding</keyword>
<dbReference type="PANTHER" id="PTHR11532:SF62">
    <property type="entry name" value="CARBOXYPEPTIDASE D"/>
    <property type="match status" value="1"/>
</dbReference>
<dbReference type="SUPFAM" id="SSF53187">
    <property type="entry name" value="Zn-dependent exopeptidases"/>
    <property type="match status" value="4"/>
</dbReference>
<dbReference type="EMBL" id="GGLE01000296">
    <property type="protein sequence ID" value="MBY04422.1"/>
    <property type="molecule type" value="Transcribed_RNA"/>
</dbReference>
<dbReference type="GO" id="GO:0016485">
    <property type="term" value="P:protein processing"/>
    <property type="evidence" value="ECO:0007669"/>
    <property type="project" value="TreeGrafter"/>
</dbReference>
<comment type="cofactor">
    <cofactor evidence="1">
        <name>Zn(2+)</name>
        <dbReference type="ChEBI" id="CHEBI:29105"/>
    </cofactor>
</comment>
<dbReference type="SUPFAM" id="SSF49464">
    <property type="entry name" value="Carboxypeptidase regulatory domain-like"/>
    <property type="match status" value="4"/>
</dbReference>
<dbReference type="InterPro" id="IPR050753">
    <property type="entry name" value="Peptidase_M14_domain"/>
</dbReference>
<dbReference type="CDD" id="cd03868">
    <property type="entry name" value="M14_CPD_I"/>
    <property type="match status" value="1"/>
</dbReference>
<dbReference type="Pfam" id="PF13620">
    <property type="entry name" value="CarboxypepD_reg"/>
    <property type="match status" value="3"/>
</dbReference>
<dbReference type="Pfam" id="PF00246">
    <property type="entry name" value="Peptidase_M14"/>
    <property type="match status" value="4"/>
</dbReference>
<dbReference type="PANTHER" id="PTHR11532">
    <property type="entry name" value="PROTEASE M14 CARBOXYPEPTIDASE"/>
    <property type="match status" value="1"/>
</dbReference>
<dbReference type="Gene3D" id="2.60.40.1120">
    <property type="entry name" value="Carboxypeptidase-like, regulatory domain"/>
    <property type="match status" value="4"/>
</dbReference>
<feature type="compositionally biased region" description="Basic and acidic residues" evidence="10">
    <location>
        <begin position="165"/>
        <end position="177"/>
    </location>
</feature>
<feature type="active site" description="Proton donor/acceptor" evidence="9">
    <location>
        <position position="307"/>
    </location>
</feature>
<dbReference type="PROSITE" id="PS00132">
    <property type="entry name" value="CARBOXYPEPT_ZN_1"/>
    <property type="match status" value="2"/>
</dbReference>
<comment type="caution">
    <text evidence="9">Lacks conserved residue(s) required for the propagation of feature annotation.</text>
</comment>
<keyword evidence="8" id="KW-0325">Glycoprotein</keyword>
<feature type="domain" description="Peptidase M14" evidence="12">
    <location>
        <begin position="449"/>
        <end position="742"/>
    </location>
</feature>
<proteinExistence type="inferred from homology"/>
<feature type="transmembrane region" description="Helical" evidence="11">
    <location>
        <begin position="1547"/>
        <end position="1570"/>
    </location>
</feature>
<dbReference type="GO" id="GO:0006518">
    <property type="term" value="P:peptide metabolic process"/>
    <property type="evidence" value="ECO:0007669"/>
    <property type="project" value="TreeGrafter"/>
</dbReference>
<dbReference type="CDD" id="cd03858">
    <property type="entry name" value="M14_CP_N-E_like"/>
    <property type="match status" value="1"/>
</dbReference>
<dbReference type="InterPro" id="IPR057247">
    <property type="entry name" value="CARBOXYPEPT_ZN_2"/>
</dbReference>
<dbReference type="FunFam" id="3.40.630.10:FF:000020">
    <property type="entry name" value="Carboxypeptidase D"/>
    <property type="match status" value="2"/>
</dbReference>
<keyword evidence="6" id="KW-0378">Hydrolase</keyword>
<dbReference type="PROSITE" id="PS00133">
    <property type="entry name" value="CARBOXYPEPT_ZN_2"/>
    <property type="match status" value="2"/>
</dbReference>
<dbReference type="GO" id="GO:0004181">
    <property type="term" value="F:metallocarboxypeptidase activity"/>
    <property type="evidence" value="ECO:0007669"/>
    <property type="project" value="InterPro"/>
</dbReference>
<evidence type="ECO:0000256" key="7">
    <source>
        <dbReference type="ARBA" id="ARBA00022833"/>
    </source>
</evidence>
<evidence type="ECO:0000256" key="3">
    <source>
        <dbReference type="ARBA" id="ARBA00022645"/>
    </source>
</evidence>
<evidence type="ECO:0000256" key="4">
    <source>
        <dbReference type="ARBA" id="ARBA00022670"/>
    </source>
</evidence>
<feature type="domain" description="Peptidase M14" evidence="12">
    <location>
        <begin position="44"/>
        <end position="337"/>
    </location>
</feature>
<dbReference type="SMART" id="SM00631">
    <property type="entry name" value="Zn_pept"/>
    <property type="match status" value="2"/>
</dbReference>
<dbReference type="FunFam" id="2.60.40.1120:FF:000004">
    <property type="entry name" value="Carboxypeptidase E"/>
    <property type="match status" value="1"/>
</dbReference>
<keyword evidence="4" id="KW-0645">Protease</keyword>
<protein>
    <submittedName>
        <fullName evidence="13">Putative carboxypeptidase d</fullName>
    </submittedName>
</protein>
<dbReference type="InterPro" id="IPR000834">
    <property type="entry name" value="Peptidase_M14"/>
</dbReference>
<feature type="region of interest" description="Disordered" evidence="10">
    <location>
        <begin position="165"/>
        <end position="184"/>
    </location>
</feature>
<evidence type="ECO:0000256" key="5">
    <source>
        <dbReference type="ARBA" id="ARBA00022723"/>
    </source>
</evidence>
<evidence type="ECO:0000256" key="11">
    <source>
        <dbReference type="SAM" id="Phobius"/>
    </source>
</evidence>
<dbReference type="PROSITE" id="PS52035">
    <property type="entry name" value="PEPTIDASE_M14"/>
    <property type="match status" value="4"/>
</dbReference>
<dbReference type="Gene3D" id="3.40.630.10">
    <property type="entry name" value="Zn peptidases"/>
    <property type="match status" value="5"/>
</dbReference>
<feature type="active site" description="Proton donor/acceptor" evidence="9">
    <location>
        <position position="712"/>
    </location>
</feature>
<dbReference type="GO" id="GO:0005615">
    <property type="term" value="C:extracellular space"/>
    <property type="evidence" value="ECO:0007669"/>
    <property type="project" value="TreeGrafter"/>
</dbReference>
<dbReference type="InterPro" id="IPR057246">
    <property type="entry name" value="CARBOXYPEPT_ZN_1"/>
</dbReference>
<keyword evidence="3 13" id="KW-0121">Carboxypeptidase</keyword>
<feature type="region of interest" description="Disordered" evidence="10">
    <location>
        <begin position="419"/>
        <end position="441"/>
    </location>
</feature>
<comment type="similarity">
    <text evidence="2 9">Belongs to the peptidase M14 family.</text>
</comment>
<organism evidence="13">
    <name type="scientific">Ornithodoros turicata</name>
    <dbReference type="NCBI Taxonomy" id="34597"/>
    <lineage>
        <taxon>Eukaryota</taxon>
        <taxon>Metazoa</taxon>
        <taxon>Ecdysozoa</taxon>
        <taxon>Arthropoda</taxon>
        <taxon>Chelicerata</taxon>
        <taxon>Arachnida</taxon>
        <taxon>Acari</taxon>
        <taxon>Parasitiformes</taxon>
        <taxon>Ixodida</taxon>
        <taxon>Ixodoidea</taxon>
        <taxon>Argasidae</taxon>
        <taxon>Ornithodorinae</taxon>
        <taxon>Ornithodoros</taxon>
    </lineage>
</organism>
<evidence type="ECO:0000256" key="10">
    <source>
        <dbReference type="SAM" id="MobiDB-lite"/>
    </source>
</evidence>
<dbReference type="GO" id="GO:0008270">
    <property type="term" value="F:zinc ion binding"/>
    <property type="evidence" value="ECO:0007669"/>
    <property type="project" value="InterPro"/>
</dbReference>
<feature type="domain" description="Peptidase M14" evidence="12">
    <location>
        <begin position="841"/>
        <end position="1093"/>
    </location>
</feature>
<keyword evidence="11" id="KW-1133">Transmembrane helix</keyword>
<dbReference type="InterPro" id="IPR008969">
    <property type="entry name" value="CarboxyPept-like_regulatory"/>
</dbReference>
<evidence type="ECO:0000256" key="2">
    <source>
        <dbReference type="ARBA" id="ARBA00005988"/>
    </source>
</evidence>
<evidence type="ECO:0000256" key="6">
    <source>
        <dbReference type="ARBA" id="ARBA00022801"/>
    </source>
</evidence>
<name>A0A2R5L4K7_9ACAR</name>
<reference evidence="13" key="1">
    <citation type="submission" date="2018-03" db="EMBL/GenBank/DDBJ databases">
        <title>The relapsing fever spirochete Borrelia turicatae persists in the highly oxidative environment of its soft-bodied tick vector.</title>
        <authorList>
            <person name="Bourret T.J."/>
            <person name="Boyle W.K."/>
            <person name="Valenzuela J.G."/>
            <person name="Oliveira F."/>
            <person name="Lopez J.E."/>
        </authorList>
    </citation>
    <scope>NUCLEOTIDE SEQUENCE</scope>
    <source>
        <strain evidence="13">Kansas strain/isolate</strain>
        <tissue evidence="13">Salivary glands</tissue>
    </source>
</reference>
<evidence type="ECO:0000313" key="13">
    <source>
        <dbReference type="EMBL" id="MBY04422.1"/>
    </source>
</evidence>
<feature type="compositionally biased region" description="Polar residues" evidence="10">
    <location>
        <begin position="419"/>
        <end position="433"/>
    </location>
</feature>
<evidence type="ECO:0000256" key="8">
    <source>
        <dbReference type="ARBA" id="ARBA00023180"/>
    </source>
</evidence>
<dbReference type="CDD" id="cd11308">
    <property type="entry name" value="Peptidase_M14NE-CP-C_like"/>
    <property type="match status" value="2"/>
</dbReference>
<accession>A0A2R5L4K7</accession>
<keyword evidence="11" id="KW-0472">Membrane</keyword>